<comment type="caution">
    <text evidence="2">The sequence shown here is derived from an EMBL/GenBank/DDBJ whole genome shotgun (WGS) entry which is preliminary data.</text>
</comment>
<keyword evidence="3" id="KW-1185">Reference proteome</keyword>
<accession>A0AAE0RYC2</accession>
<reference evidence="2" key="1">
    <citation type="journal article" date="2021" name="Genome Biol. Evol.">
        <title>A High-Quality Reference Genome for a Parasitic Bivalve with Doubly Uniparental Inheritance (Bivalvia: Unionida).</title>
        <authorList>
            <person name="Smith C.H."/>
        </authorList>
    </citation>
    <scope>NUCLEOTIDE SEQUENCE</scope>
    <source>
        <strain evidence="2">CHS0354</strain>
    </source>
</reference>
<dbReference type="AlphaFoldDB" id="A0AAE0RYC2"/>
<protein>
    <submittedName>
        <fullName evidence="2">Uncharacterized protein</fullName>
    </submittedName>
</protein>
<reference evidence="2" key="2">
    <citation type="journal article" date="2021" name="Genome Biol. Evol.">
        <title>Developing a high-quality reference genome for a parasitic bivalve with doubly uniparental inheritance (Bivalvia: Unionida).</title>
        <authorList>
            <person name="Smith C.H."/>
        </authorList>
    </citation>
    <scope>NUCLEOTIDE SEQUENCE</scope>
    <source>
        <strain evidence="2">CHS0354</strain>
        <tissue evidence="2">Mantle</tissue>
    </source>
</reference>
<dbReference type="Proteomes" id="UP001195483">
    <property type="component" value="Unassembled WGS sequence"/>
</dbReference>
<dbReference type="EMBL" id="JAEAOA010001642">
    <property type="protein sequence ID" value="KAK3581780.1"/>
    <property type="molecule type" value="Genomic_DNA"/>
</dbReference>
<evidence type="ECO:0000256" key="1">
    <source>
        <dbReference type="SAM" id="MobiDB-lite"/>
    </source>
</evidence>
<proteinExistence type="predicted"/>
<sequence length="93" mass="10245">MAPALNKGLAGSPASRSHKPIKQKNKPTPTPPTPSLKAAFWAFFLWLARAHPLLYTRIHFKGQRVKRSYYTQALGCPAPALGAQRALSSKHQI</sequence>
<gene>
    <name evidence="2" type="ORF">CHS0354_027245</name>
</gene>
<reference evidence="2" key="3">
    <citation type="submission" date="2023-05" db="EMBL/GenBank/DDBJ databases">
        <authorList>
            <person name="Smith C.H."/>
        </authorList>
    </citation>
    <scope>NUCLEOTIDE SEQUENCE</scope>
    <source>
        <strain evidence="2">CHS0354</strain>
        <tissue evidence="2">Mantle</tissue>
    </source>
</reference>
<name>A0AAE0RYC2_9BIVA</name>
<organism evidence="2 3">
    <name type="scientific">Potamilus streckersoni</name>
    <dbReference type="NCBI Taxonomy" id="2493646"/>
    <lineage>
        <taxon>Eukaryota</taxon>
        <taxon>Metazoa</taxon>
        <taxon>Spiralia</taxon>
        <taxon>Lophotrochozoa</taxon>
        <taxon>Mollusca</taxon>
        <taxon>Bivalvia</taxon>
        <taxon>Autobranchia</taxon>
        <taxon>Heteroconchia</taxon>
        <taxon>Palaeoheterodonta</taxon>
        <taxon>Unionida</taxon>
        <taxon>Unionoidea</taxon>
        <taxon>Unionidae</taxon>
        <taxon>Ambleminae</taxon>
        <taxon>Lampsilini</taxon>
        <taxon>Potamilus</taxon>
    </lineage>
</organism>
<evidence type="ECO:0000313" key="3">
    <source>
        <dbReference type="Proteomes" id="UP001195483"/>
    </source>
</evidence>
<feature type="compositionally biased region" description="Basic residues" evidence="1">
    <location>
        <begin position="16"/>
        <end position="25"/>
    </location>
</feature>
<feature type="region of interest" description="Disordered" evidence="1">
    <location>
        <begin position="1"/>
        <end position="33"/>
    </location>
</feature>
<evidence type="ECO:0000313" key="2">
    <source>
        <dbReference type="EMBL" id="KAK3581780.1"/>
    </source>
</evidence>